<name>A0A327ZEH3_9ACTN</name>
<keyword evidence="3" id="KW-1185">Reference proteome</keyword>
<dbReference type="Proteomes" id="UP000249341">
    <property type="component" value="Unassembled WGS sequence"/>
</dbReference>
<evidence type="ECO:0000313" key="2">
    <source>
        <dbReference type="EMBL" id="RAK38094.1"/>
    </source>
</evidence>
<dbReference type="Pfam" id="PF15589">
    <property type="entry name" value="Imm21"/>
    <property type="match status" value="1"/>
</dbReference>
<accession>A0A327ZEH3</accession>
<reference evidence="2 3" key="1">
    <citation type="submission" date="2018-06" db="EMBL/GenBank/DDBJ databases">
        <title>Genomic Encyclopedia of Type Strains, Phase III (KMG-III): the genomes of soil and plant-associated and newly described type strains.</title>
        <authorList>
            <person name="Whitman W."/>
        </authorList>
    </citation>
    <scope>NUCLEOTIDE SEQUENCE [LARGE SCALE GENOMIC DNA]</scope>
    <source>
        <strain evidence="2 3">CGMCC 4.7090</strain>
    </source>
</reference>
<dbReference type="EMBL" id="QLMJ01000005">
    <property type="protein sequence ID" value="RAK38094.1"/>
    <property type="molecule type" value="Genomic_DNA"/>
</dbReference>
<feature type="compositionally biased region" description="Gly residues" evidence="1">
    <location>
        <begin position="43"/>
        <end position="55"/>
    </location>
</feature>
<dbReference type="InterPro" id="IPR028961">
    <property type="entry name" value="Imm21"/>
</dbReference>
<dbReference type="AlphaFoldDB" id="A0A327ZEH3"/>
<gene>
    <name evidence="2" type="ORF">B0I29_10540</name>
</gene>
<comment type="caution">
    <text evidence="2">The sequence shown here is derived from an EMBL/GenBank/DDBJ whole genome shotgun (WGS) entry which is preliminary data.</text>
</comment>
<protein>
    <submittedName>
        <fullName evidence="2">Immunity protein 21 of polymorphic toxin system</fullName>
    </submittedName>
</protein>
<evidence type="ECO:0000313" key="3">
    <source>
        <dbReference type="Proteomes" id="UP000249341"/>
    </source>
</evidence>
<evidence type="ECO:0000256" key="1">
    <source>
        <dbReference type="SAM" id="MobiDB-lite"/>
    </source>
</evidence>
<feature type="region of interest" description="Disordered" evidence="1">
    <location>
        <begin position="35"/>
        <end position="70"/>
    </location>
</feature>
<organism evidence="2 3">
    <name type="scientific">Actinoplanes lutulentus</name>
    <dbReference type="NCBI Taxonomy" id="1287878"/>
    <lineage>
        <taxon>Bacteria</taxon>
        <taxon>Bacillati</taxon>
        <taxon>Actinomycetota</taxon>
        <taxon>Actinomycetes</taxon>
        <taxon>Micromonosporales</taxon>
        <taxon>Micromonosporaceae</taxon>
        <taxon>Actinoplanes</taxon>
    </lineage>
</organism>
<proteinExistence type="predicted"/>
<sequence>MLITSLGGPLIAIGESVVSSWLGLELPFGATPPSGAAPKAGGADQGGSADVGGGADMSDGVNEGDGVDESGDEWEAAYQRACAISGEAGILPIGTAQALVIRAGGLPTGYLPGHHLIFQREARNAVIDPRRDALAAAGLARWRPAGVIRVDEPLRLFDAVFSGDYAMTRAHLLIDDLTPGDWVIETARADPAPDVRFTLIRLTSPAAETRPVAEPRSGAELWPGDE</sequence>
<dbReference type="RefSeq" id="WP_181557792.1">
    <property type="nucleotide sequence ID" value="NZ_JACHWI010000002.1"/>
</dbReference>